<gene>
    <name evidence="1" type="ORF">DQP57_16330</name>
</gene>
<protein>
    <submittedName>
        <fullName evidence="1">Sulfotransferase</fullName>
    </submittedName>
</protein>
<dbReference type="EMBL" id="QMEV01000036">
    <property type="protein sequence ID" value="RAV08667.1"/>
    <property type="molecule type" value="Genomic_DNA"/>
</dbReference>
<dbReference type="InterPro" id="IPR027417">
    <property type="entry name" value="P-loop_NTPase"/>
</dbReference>
<evidence type="ECO:0000313" key="2">
    <source>
        <dbReference type="Proteomes" id="UP000250915"/>
    </source>
</evidence>
<evidence type="ECO:0000313" key="1">
    <source>
        <dbReference type="EMBL" id="RAV08667.1"/>
    </source>
</evidence>
<dbReference type="PANTHER" id="PTHR36451:SF1">
    <property type="entry name" value="OMEGA-HYDROXY-BETA-DIHYDROMENAQUINONE-9 SULFOTRANSFERASE STF3"/>
    <property type="match status" value="1"/>
</dbReference>
<comment type="caution">
    <text evidence="1">The sequence shown here is derived from an EMBL/GenBank/DDBJ whole genome shotgun (WGS) entry which is preliminary data.</text>
</comment>
<accession>A0A329LVD8</accession>
<dbReference type="Proteomes" id="UP000250915">
    <property type="component" value="Unassembled WGS sequence"/>
</dbReference>
<proteinExistence type="predicted"/>
<dbReference type="OrthoDB" id="9777890at2"/>
<dbReference type="Gene3D" id="3.40.50.300">
    <property type="entry name" value="P-loop containing nucleotide triphosphate hydrolases"/>
    <property type="match status" value="1"/>
</dbReference>
<dbReference type="RefSeq" id="WP_112633891.1">
    <property type="nucleotide sequence ID" value="NZ_QMEV01000036.1"/>
</dbReference>
<reference evidence="1 2" key="1">
    <citation type="submission" date="2018-06" db="EMBL/GenBank/DDBJ databases">
        <title>NTM in soil in Japan.</title>
        <authorList>
            <person name="Ohya K."/>
        </authorList>
    </citation>
    <scope>NUCLEOTIDE SEQUENCE [LARGE SCALE GENOMIC DNA]</scope>
    <source>
        <strain evidence="1 2">GF28</strain>
    </source>
</reference>
<dbReference type="SUPFAM" id="SSF52540">
    <property type="entry name" value="P-loop containing nucleoside triphosphate hydrolases"/>
    <property type="match status" value="1"/>
</dbReference>
<name>A0A329LVD8_9MYCO</name>
<sequence>MPSASAFFDPAAVMADAQRKEALTDWGPGEFEGPLRVLLADYARADLNDIGVHILRSGIVHSLRMRLRAQEWIRRHPEILDERVAAPIVVVGMMRSGTTLLQRLLAADPRFVCAYGWEVVEVAPRLNHRFTDAPDPRIAISEVREAKSRELAPELFSIHPMYARQAEEEIVFLADAFLSHVPESGAHLPRYRSWLNDQDFSPAYGYLHRMLQFLQWQKRQCGITGQRWVLKSPAHLGYLNLLRAQFPGLHIVHMHRDPRTTIASGASLNATLHAMHADTVDVHRVGAQWLERMGWTNDRAMAIRGGWTDQDAVVTDIGFDEAVADPIGQVARVYHAIGLPLTVQAEDAMRRWLAHRPHEVPRPPYGLDNYGLRPEQVDERFTLYNKRFGQHIGGTAHA</sequence>
<dbReference type="Pfam" id="PF13469">
    <property type="entry name" value="Sulfotransfer_3"/>
    <property type="match status" value="1"/>
</dbReference>
<dbReference type="AlphaFoldDB" id="A0A329LVD8"/>
<dbReference type="PANTHER" id="PTHR36451">
    <property type="entry name" value="PAPS-DEPENDENT SULFOTRANSFERASE STF3"/>
    <property type="match status" value="1"/>
</dbReference>
<dbReference type="InterPro" id="IPR052736">
    <property type="entry name" value="Stf3_sulfotransferase"/>
</dbReference>
<organism evidence="1 2">
    <name type="scientific">Mycobacterium colombiense</name>
    <dbReference type="NCBI Taxonomy" id="339268"/>
    <lineage>
        <taxon>Bacteria</taxon>
        <taxon>Bacillati</taxon>
        <taxon>Actinomycetota</taxon>
        <taxon>Actinomycetes</taxon>
        <taxon>Mycobacteriales</taxon>
        <taxon>Mycobacteriaceae</taxon>
        <taxon>Mycobacterium</taxon>
        <taxon>Mycobacterium avium complex (MAC)</taxon>
    </lineage>
</organism>